<protein>
    <submittedName>
        <fullName evidence="1">Uncharacterized protein</fullName>
    </submittedName>
</protein>
<organism evidence="1 2">
    <name type="scientific">Haloferax elongans ATCC BAA-1513</name>
    <dbReference type="NCBI Taxonomy" id="1230453"/>
    <lineage>
        <taxon>Archaea</taxon>
        <taxon>Methanobacteriati</taxon>
        <taxon>Methanobacteriota</taxon>
        <taxon>Stenosarchaea group</taxon>
        <taxon>Halobacteria</taxon>
        <taxon>Halobacteriales</taxon>
        <taxon>Haloferacaceae</taxon>
        <taxon>Haloferax</taxon>
    </lineage>
</organism>
<evidence type="ECO:0000313" key="1">
    <source>
        <dbReference type="EMBL" id="ELZ81778.1"/>
    </source>
</evidence>
<dbReference type="RefSeq" id="WP_008326449.1">
    <property type="nucleotide sequence ID" value="NZ_AOLK01000023.1"/>
</dbReference>
<reference evidence="1 2" key="1">
    <citation type="journal article" date="2014" name="PLoS Genet.">
        <title>Phylogenetically driven sequencing of extremely halophilic archaea reveals strategies for static and dynamic osmo-response.</title>
        <authorList>
            <person name="Becker E.A."/>
            <person name="Seitzer P.M."/>
            <person name="Tritt A."/>
            <person name="Larsen D."/>
            <person name="Krusor M."/>
            <person name="Yao A.I."/>
            <person name="Wu D."/>
            <person name="Madern D."/>
            <person name="Eisen J.A."/>
            <person name="Darling A.E."/>
            <person name="Facciotti M.T."/>
        </authorList>
    </citation>
    <scope>NUCLEOTIDE SEQUENCE [LARGE SCALE GENOMIC DNA]</scope>
    <source>
        <strain evidence="1 2">ATCC BAA-1513</strain>
    </source>
</reference>
<dbReference type="AlphaFoldDB" id="M0HD88"/>
<dbReference type="EMBL" id="AOLK01000023">
    <property type="protein sequence ID" value="ELZ81778.1"/>
    <property type="molecule type" value="Genomic_DNA"/>
</dbReference>
<keyword evidence="2" id="KW-1185">Reference proteome</keyword>
<proteinExistence type="predicted"/>
<comment type="caution">
    <text evidence="1">The sequence shown here is derived from an EMBL/GenBank/DDBJ whole genome shotgun (WGS) entry which is preliminary data.</text>
</comment>
<name>M0HD88_HALEO</name>
<dbReference type="STRING" id="1230453.C453_17219"/>
<sequence>MADRDLEFKQLGGDHQGEVFSKFNSFCNQLKNVLNVSVSNDPDLLIDINKSEEGLEVESPPGAMFQFTGIPYPSDDGLEVQKLHIGAVFEQTIVGRETDDGIVYQTSKSTMRVVYLKVLDGRNPSTGLFPAEIKNGYHFDFEFPPDDGHPIFHVQYDPESIELDVLEQQYAIQNEEIVDIEVLDSPRIPSAPVDVGGLTYMLTKELPEEVEWPGKLAGELEKLPKYPDECYEPEPQSNQCMLPEWWYVHASENSNLSRKTVATRTTNSFSNSI</sequence>
<dbReference type="Proteomes" id="UP000011612">
    <property type="component" value="Unassembled WGS sequence"/>
</dbReference>
<accession>M0HD88</accession>
<evidence type="ECO:0000313" key="2">
    <source>
        <dbReference type="Proteomes" id="UP000011612"/>
    </source>
</evidence>
<gene>
    <name evidence="1" type="ORF">C453_17219</name>
</gene>